<dbReference type="InterPro" id="IPR001570">
    <property type="entry name" value="Peptidase_M4_C_domain"/>
</dbReference>
<dbReference type="InterPro" id="IPR011096">
    <property type="entry name" value="FTP_domain"/>
</dbReference>
<feature type="active site" description="Proton donor" evidence="10">
    <location>
        <position position="476"/>
    </location>
</feature>
<dbReference type="InterPro" id="IPR013856">
    <property type="entry name" value="Peptidase_M4_domain"/>
</dbReference>
<dbReference type="Gene3D" id="3.10.450.40">
    <property type="match status" value="1"/>
</dbReference>
<dbReference type="GO" id="GO:0006508">
    <property type="term" value="P:proteolysis"/>
    <property type="evidence" value="ECO:0007669"/>
    <property type="project" value="UniProtKB-KW"/>
</dbReference>
<name>A0A1I0ACC8_9BACI</name>
<dbReference type="STRING" id="930131.SAMN05216389_103182"/>
<dbReference type="PANTHER" id="PTHR33794:SF1">
    <property type="entry name" value="BACILLOLYSIN"/>
    <property type="match status" value="1"/>
</dbReference>
<evidence type="ECO:0000256" key="3">
    <source>
        <dbReference type="ARBA" id="ARBA00022670"/>
    </source>
</evidence>
<dbReference type="EMBL" id="FOHE01000003">
    <property type="protein sequence ID" value="SES91889.1"/>
    <property type="molecule type" value="Genomic_DNA"/>
</dbReference>
<dbReference type="GO" id="GO:0046872">
    <property type="term" value="F:metal ion binding"/>
    <property type="evidence" value="ECO:0007669"/>
    <property type="project" value="UniProtKB-UniRule"/>
</dbReference>
<dbReference type="PANTHER" id="PTHR33794">
    <property type="entry name" value="BACILLOLYSIN"/>
    <property type="match status" value="1"/>
</dbReference>
<dbReference type="Pfam" id="PF01447">
    <property type="entry name" value="Peptidase_M4"/>
    <property type="match status" value="1"/>
</dbReference>
<keyword evidence="6 11" id="KW-0378">Hydrolase</keyword>
<feature type="domain" description="Peptidase M4" evidence="13">
    <location>
        <begin position="238"/>
        <end position="382"/>
    </location>
</feature>
<dbReference type="GO" id="GO:0005576">
    <property type="term" value="C:extracellular region"/>
    <property type="evidence" value="ECO:0007669"/>
    <property type="project" value="UniProtKB-SubCell"/>
</dbReference>
<keyword evidence="5 11" id="KW-0732">Signal</keyword>
<feature type="chain" id="PRO_5023063146" description="Neutral metalloproteinase" evidence="11">
    <location>
        <begin position="28"/>
        <end position="551"/>
    </location>
</feature>
<evidence type="ECO:0000256" key="8">
    <source>
        <dbReference type="ARBA" id="ARBA00023049"/>
    </source>
</evidence>
<feature type="domain" description="PepSY" evidence="15">
    <location>
        <begin position="153"/>
        <end position="221"/>
    </location>
</feature>
<evidence type="ECO:0000256" key="1">
    <source>
        <dbReference type="ARBA" id="ARBA00001947"/>
    </source>
</evidence>
<dbReference type="Pfam" id="PF07504">
    <property type="entry name" value="FTP"/>
    <property type="match status" value="1"/>
</dbReference>
<feature type="signal peptide" evidence="11">
    <location>
        <begin position="1"/>
        <end position="27"/>
    </location>
</feature>
<evidence type="ECO:0000256" key="5">
    <source>
        <dbReference type="ARBA" id="ARBA00022729"/>
    </source>
</evidence>
<dbReference type="GO" id="GO:0004222">
    <property type="term" value="F:metalloendopeptidase activity"/>
    <property type="evidence" value="ECO:0007669"/>
    <property type="project" value="UniProtKB-UniRule"/>
</dbReference>
<keyword evidence="11" id="KW-0964">Secreted</keyword>
<dbReference type="Pfam" id="PF02868">
    <property type="entry name" value="Peptidase_M4_C"/>
    <property type="match status" value="1"/>
</dbReference>
<dbReference type="Gene3D" id="3.10.170.10">
    <property type="match status" value="1"/>
</dbReference>
<dbReference type="EC" id="3.4.24.-" evidence="11"/>
<dbReference type="RefSeq" id="WP_090867539.1">
    <property type="nucleotide sequence ID" value="NZ_FOHE01000003.1"/>
</dbReference>
<feature type="domain" description="FTP" evidence="16">
    <location>
        <begin position="89"/>
        <end position="137"/>
    </location>
</feature>
<comment type="cofactor">
    <cofactor evidence="1 11">
        <name>Zn(2+)</name>
        <dbReference type="ChEBI" id="CHEBI:29105"/>
    </cofactor>
</comment>
<evidence type="ECO:0000259" key="16">
    <source>
        <dbReference type="Pfam" id="PF07504"/>
    </source>
</evidence>
<dbReference type="InterPro" id="IPR023612">
    <property type="entry name" value="Peptidase_M4"/>
</dbReference>
<gene>
    <name evidence="17" type="ORF">SAMN05216389_103182</name>
</gene>
<sequence>MNKKKMIPVILSSAIVASSFSAVNVLANPSDSVTPITEQSQKNWNENSNVPIFVKEKYAEKFPSSNAKNAKAYLIKNEKKLGIQNAKHNLKVKNVQKDELGMTHVRFHQTKNNIPVEGSEIIVHFNEENEVVSVNGHVNKNAETDFVATTSSVTSNEALKIAKSSVSAPVKLEYAPSSELVVYPFEGKNRLAHKINVTFLGDEPGNWFVFVDATTGEVIDKYNALLHTEGIKKKHHKGVGNGVHGDLRQIHTTLEIVQGEGASFKLYDESHDDLEGIYTYDHNTGELFENESSSWKDPYQSPAVDAHYNSESVYEYYLEEHGRNSLDDNGMAIVSYVHYGTDYNNAFWNGRHMTYGDGDGEFMVPLSAGLDVAAHEMTHGVISHTANLQYRNQSGALNESFADIFGALIDEDDWEMGEDIMAPASKEEGRTALRSLSNPSKFPVSEERAPYGNGMYPEHMDDYYDMPIWVDNGGVHVNSSITNHAAYLIGEEIGKDKLGQIYYRALTVYLTPTSNFSDARNATVQSAVDIYGENSDEVTAVENGFDQVGIH</sequence>
<dbReference type="SUPFAM" id="SSF55486">
    <property type="entry name" value="Metalloproteases ('zincins'), catalytic domain"/>
    <property type="match status" value="1"/>
</dbReference>
<evidence type="ECO:0000256" key="6">
    <source>
        <dbReference type="ARBA" id="ARBA00022801"/>
    </source>
</evidence>
<dbReference type="AlphaFoldDB" id="A0A1I0ACC8"/>
<dbReference type="Gene3D" id="3.10.450.490">
    <property type="match status" value="1"/>
</dbReference>
<keyword evidence="7 11" id="KW-0862">Zinc</keyword>
<evidence type="ECO:0000256" key="12">
    <source>
        <dbReference type="SAM" id="MobiDB-lite"/>
    </source>
</evidence>
<accession>A0A1I0ACC8</accession>
<evidence type="ECO:0000256" key="10">
    <source>
        <dbReference type="PIRSR" id="PIRSR623612-1"/>
    </source>
</evidence>
<evidence type="ECO:0000313" key="18">
    <source>
        <dbReference type="Proteomes" id="UP000198618"/>
    </source>
</evidence>
<evidence type="ECO:0000313" key="17">
    <source>
        <dbReference type="EMBL" id="SES91889.1"/>
    </source>
</evidence>
<keyword evidence="9" id="KW-0865">Zymogen</keyword>
<dbReference type="InterPro" id="IPR027268">
    <property type="entry name" value="Peptidase_M4/M1_CTD_sf"/>
</dbReference>
<dbReference type="Proteomes" id="UP000198618">
    <property type="component" value="Unassembled WGS sequence"/>
</dbReference>
<comment type="function">
    <text evidence="11">Extracellular zinc metalloprotease.</text>
</comment>
<comment type="subcellular location">
    <subcellularLocation>
        <location evidence="11">Secreted</location>
    </subcellularLocation>
</comment>
<evidence type="ECO:0000259" key="15">
    <source>
        <dbReference type="Pfam" id="PF03413"/>
    </source>
</evidence>
<dbReference type="InterPro" id="IPR050728">
    <property type="entry name" value="Zinc_Metalloprotease_M4"/>
</dbReference>
<evidence type="ECO:0000256" key="11">
    <source>
        <dbReference type="RuleBase" id="RU366073"/>
    </source>
</evidence>
<protein>
    <recommendedName>
        <fullName evidence="11">Neutral metalloproteinase</fullName>
        <ecNumber evidence="11">3.4.24.-</ecNumber>
    </recommendedName>
</protein>
<reference evidence="17 18" key="1">
    <citation type="submission" date="2016-10" db="EMBL/GenBank/DDBJ databases">
        <authorList>
            <person name="de Groot N.N."/>
        </authorList>
    </citation>
    <scope>NUCLEOTIDE SEQUENCE [LARGE SCALE GENOMIC DNA]</scope>
    <source>
        <strain evidence="17 18">IBRC-M 10780</strain>
    </source>
</reference>
<proteinExistence type="inferred from homology"/>
<evidence type="ECO:0000256" key="2">
    <source>
        <dbReference type="ARBA" id="ARBA00009388"/>
    </source>
</evidence>
<keyword evidence="18" id="KW-1185">Reference proteome</keyword>
<dbReference type="CDD" id="cd09597">
    <property type="entry name" value="M4_TLP"/>
    <property type="match status" value="1"/>
</dbReference>
<evidence type="ECO:0000256" key="4">
    <source>
        <dbReference type="ARBA" id="ARBA00022723"/>
    </source>
</evidence>
<dbReference type="OrthoDB" id="291295at2"/>
<evidence type="ECO:0000259" key="14">
    <source>
        <dbReference type="Pfam" id="PF02868"/>
    </source>
</evidence>
<comment type="similarity">
    <text evidence="2 11">Belongs to the peptidase M4 family.</text>
</comment>
<evidence type="ECO:0000259" key="13">
    <source>
        <dbReference type="Pfam" id="PF01447"/>
    </source>
</evidence>
<dbReference type="InterPro" id="IPR025711">
    <property type="entry name" value="PepSY"/>
</dbReference>
<dbReference type="PRINTS" id="PR00730">
    <property type="entry name" value="THERMOLYSIN"/>
</dbReference>
<feature type="domain" description="Peptidase M4 C-terminal" evidence="14">
    <location>
        <begin position="386"/>
        <end position="550"/>
    </location>
</feature>
<dbReference type="Pfam" id="PF03413">
    <property type="entry name" value="PepSY"/>
    <property type="match status" value="1"/>
</dbReference>
<dbReference type="Gene3D" id="1.10.390.10">
    <property type="entry name" value="Neutral Protease Domain 2"/>
    <property type="match status" value="1"/>
</dbReference>
<keyword evidence="3 11" id="KW-0645">Protease</keyword>
<feature type="region of interest" description="Disordered" evidence="12">
    <location>
        <begin position="425"/>
        <end position="445"/>
    </location>
</feature>
<feature type="active site" evidence="10">
    <location>
        <position position="376"/>
    </location>
</feature>
<keyword evidence="4" id="KW-0479">Metal-binding</keyword>
<keyword evidence="8 11" id="KW-0482">Metalloprotease</keyword>
<evidence type="ECO:0000256" key="7">
    <source>
        <dbReference type="ARBA" id="ARBA00022833"/>
    </source>
</evidence>
<evidence type="ECO:0000256" key="9">
    <source>
        <dbReference type="ARBA" id="ARBA00023145"/>
    </source>
</evidence>
<organism evidence="17 18">
    <name type="scientific">Oceanobacillus limi</name>
    <dbReference type="NCBI Taxonomy" id="930131"/>
    <lineage>
        <taxon>Bacteria</taxon>
        <taxon>Bacillati</taxon>
        <taxon>Bacillota</taxon>
        <taxon>Bacilli</taxon>
        <taxon>Bacillales</taxon>
        <taxon>Bacillaceae</taxon>
        <taxon>Oceanobacillus</taxon>
    </lineage>
</organism>